<dbReference type="NCBIfam" id="TIGR04276">
    <property type="entry name" value="FxsC_Cterm"/>
    <property type="match status" value="1"/>
</dbReference>
<dbReference type="Proteomes" id="UP001569904">
    <property type="component" value="Unassembled WGS sequence"/>
</dbReference>
<dbReference type="InterPro" id="IPR035897">
    <property type="entry name" value="Toll_tir_struct_dom_sf"/>
</dbReference>
<dbReference type="EMBL" id="JAXCEH010000001">
    <property type="protein sequence ID" value="MFA1552597.1"/>
    <property type="molecule type" value="Genomic_DNA"/>
</dbReference>
<dbReference type="Pfam" id="PF13676">
    <property type="entry name" value="TIR_2"/>
    <property type="match status" value="1"/>
</dbReference>
<evidence type="ECO:0000256" key="1">
    <source>
        <dbReference type="SAM" id="MobiDB-lite"/>
    </source>
</evidence>
<organism evidence="3 4">
    <name type="scientific">Actinomadura chokoriensis</name>
    <dbReference type="NCBI Taxonomy" id="454156"/>
    <lineage>
        <taxon>Bacteria</taxon>
        <taxon>Bacillati</taxon>
        <taxon>Actinomycetota</taxon>
        <taxon>Actinomycetes</taxon>
        <taxon>Streptosporangiales</taxon>
        <taxon>Thermomonosporaceae</taxon>
        <taxon>Actinomadura</taxon>
    </lineage>
</organism>
<feature type="domain" description="TIR" evidence="2">
    <location>
        <begin position="14"/>
        <end position="126"/>
    </location>
</feature>
<dbReference type="NCBIfam" id="NF040588">
    <property type="entry name" value="FxsC_Nterm"/>
    <property type="match status" value="1"/>
</dbReference>
<protein>
    <submittedName>
        <fullName evidence="3">TIR-like protein FxsC</fullName>
    </submittedName>
</protein>
<dbReference type="RefSeq" id="WP_371938866.1">
    <property type="nucleotide sequence ID" value="NZ_JAXCEH010000001.1"/>
</dbReference>
<dbReference type="InterPro" id="IPR000157">
    <property type="entry name" value="TIR_dom"/>
</dbReference>
<accession>A0ABV4QTG5</accession>
<sequence>MPGRIQAEERRPHFFLSYARSRYRPEDSDRWVAKFFNDLCHDIGQATGTLNPGFMDRQIPVGSEWPDQLADALANCRVFVALFSPGYFASDYCGREWAAFLKRYHAQTAGLNRPSAIIPALWTPLDIKEIPESLHTLQNVPPEFPPAYATEGLYGIMKLGRYREQYKETVLRLATVVKDRAAECALGSSPVPTLQTLRSPFVGRTPGSKRPAIRLTLAAQSIDQLPPGRDTYYYGRTPREWTPFRSEDHTLPIGAFAEHMLSELGHQSIVEIADEPPQEPVDAPGVLVVDPWTVKDRVIGKRLRQIDREPMHVLAPFNSGDPQTAAAVERLSDDLAEVLPNGTALKGSAAYVSSPGAFREALPKVVAEALTRYLKTTDVHPPQTPPSMPRPTLRDPES</sequence>
<dbReference type="SUPFAM" id="SSF52200">
    <property type="entry name" value="Toll/Interleukin receptor TIR domain"/>
    <property type="match status" value="1"/>
</dbReference>
<gene>
    <name evidence="3" type="ORF">SM436_02725</name>
</gene>
<reference evidence="3 4" key="1">
    <citation type="submission" date="2023-11" db="EMBL/GenBank/DDBJ databases">
        <title>Actinomadura monticuli sp. nov., isolated from volcanic ash.</title>
        <authorList>
            <person name="Lee S.D."/>
            <person name="Yang H."/>
            <person name="Kim I.S."/>
        </authorList>
    </citation>
    <scope>NUCLEOTIDE SEQUENCE [LARGE SCALE GENOMIC DNA]</scope>
    <source>
        <strain evidence="3 4">DSM 45346</strain>
    </source>
</reference>
<dbReference type="InterPro" id="IPR047603">
    <property type="entry name" value="FxsC_N"/>
</dbReference>
<keyword evidence="4" id="KW-1185">Reference proteome</keyword>
<evidence type="ECO:0000313" key="3">
    <source>
        <dbReference type="EMBL" id="MFA1552597.1"/>
    </source>
</evidence>
<feature type="region of interest" description="Disordered" evidence="1">
    <location>
        <begin position="376"/>
        <end position="398"/>
    </location>
</feature>
<dbReference type="Gene3D" id="3.40.50.10140">
    <property type="entry name" value="Toll/interleukin-1 receptor homology (TIR) domain"/>
    <property type="match status" value="1"/>
</dbReference>
<name>A0ABV4QTG5_9ACTN</name>
<dbReference type="InterPro" id="IPR026367">
    <property type="entry name" value="FxsC_C"/>
</dbReference>
<proteinExistence type="predicted"/>
<comment type="caution">
    <text evidence="3">The sequence shown here is derived from an EMBL/GenBank/DDBJ whole genome shotgun (WGS) entry which is preliminary data.</text>
</comment>
<evidence type="ECO:0000259" key="2">
    <source>
        <dbReference type="Pfam" id="PF13676"/>
    </source>
</evidence>
<evidence type="ECO:0000313" key="4">
    <source>
        <dbReference type="Proteomes" id="UP001569904"/>
    </source>
</evidence>